<proteinExistence type="predicted"/>
<evidence type="ECO:0000313" key="3">
    <source>
        <dbReference type="Proteomes" id="UP001341840"/>
    </source>
</evidence>
<accession>A0ABU6QK06</accession>
<comment type="caution">
    <text evidence="2">The sequence shown here is derived from an EMBL/GenBank/DDBJ whole genome shotgun (WGS) entry which is preliminary data.</text>
</comment>
<name>A0ABU6QK06_9FABA</name>
<keyword evidence="3" id="KW-1185">Reference proteome</keyword>
<keyword evidence="1" id="KW-0175">Coiled coil</keyword>
<evidence type="ECO:0000313" key="2">
    <source>
        <dbReference type="EMBL" id="MED6112229.1"/>
    </source>
</evidence>
<organism evidence="2 3">
    <name type="scientific">Stylosanthes scabra</name>
    <dbReference type="NCBI Taxonomy" id="79078"/>
    <lineage>
        <taxon>Eukaryota</taxon>
        <taxon>Viridiplantae</taxon>
        <taxon>Streptophyta</taxon>
        <taxon>Embryophyta</taxon>
        <taxon>Tracheophyta</taxon>
        <taxon>Spermatophyta</taxon>
        <taxon>Magnoliopsida</taxon>
        <taxon>eudicotyledons</taxon>
        <taxon>Gunneridae</taxon>
        <taxon>Pentapetalae</taxon>
        <taxon>rosids</taxon>
        <taxon>fabids</taxon>
        <taxon>Fabales</taxon>
        <taxon>Fabaceae</taxon>
        <taxon>Papilionoideae</taxon>
        <taxon>50 kb inversion clade</taxon>
        <taxon>dalbergioids sensu lato</taxon>
        <taxon>Dalbergieae</taxon>
        <taxon>Pterocarpus clade</taxon>
        <taxon>Stylosanthes</taxon>
    </lineage>
</organism>
<feature type="coiled-coil region" evidence="1">
    <location>
        <begin position="189"/>
        <end position="216"/>
    </location>
</feature>
<gene>
    <name evidence="2" type="ORF">PIB30_059768</name>
</gene>
<reference evidence="2 3" key="1">
    <citation type="journal article" date="2023" name="Plants (Basel)">
        <title>Bridging the Gap: Combining Genomics and Transcriptomics Approaches to Understand Stylosanthes scabra, an Orphan Legume from the Brazilian Caatinga.</title>
        <authorList>
            <person name="Ferreira-Neto J.R.C."/>
            <person name="da Silva M.D."/>
            <person name="Binneck E."/>
            <person name="de Melo N.F."/>
            <person name="da Silva R.H."/>
            <person name="de Melo A.L.T.M."/>
            <person name="Pandolfi V."/>
            <person name="Bustamante F.O."/>
            <person name="Brasileiro-Vidal A.C."/>
            <person name="Benko-Iseppon A.M."/>
        </authorList>
    </citation>
    <scope>NUCLEOTIDE SEQUENCE [LARGE SCALE GENOMIC DNA]</scope>
    <source>
        <tissue evidence="2">Leaves</tissue>
    </source>
</reference>
<protein>
    <submittedName>
        <fullName evidence="2">Uncharacterized protein</fullName>
    </submittedName>
</protein>
<sequence length="238" mass="26605">MSNHASSSAGGGEAAAIAHINNLIQAARGGGDNVLSAADRIRNSQWYVNNSEEVSRLITAADGADHGNVNNTIHLHIYNVMLISFPCFLRPSHGLELRRVLEKPPNNSSATLCRPEPMYHPQTIATRSRGIVHRFIVVVGPRPHGAAFTATGRYSTDIHLARKDAASQIASTLLEVTRKPVDDFNYDKLEQARQRISEIDCELEALQTHHRQMNEKWRSFRQARYLDILDSEWSEESD</sequence>
<evidence type="ECO:0000256" key="1">
    <source>
        <dbReference type="SAM" id="Coils"/>
    </source>
</evidence>
<dbReference type="EMBL" id="JASCZI010000519">
    <property type="protein sequence ID" value="MED6112229.1"/>
    <property type="molecule type" value="Genomic_DNA"/>
</dbReference>
<dbReference type="Proteomes" id="UP001341840">
    <property type="component" value="Unassembled WGS sequence"/>
</dbReference>